<sequence>MWGKIASCAICLAATLGVAHVDSASSGPLRAIVSPSSTKPPVPAVKDIRRVSIAAGLAAIWYEPIRPAQVEAEIAKWIEQAQPEQVTLPKLPGPPIQVNANAGPPEVFLQLTSGATATLAPTTYFTVRGEASPKFIMQQVPDVVTFTEGSHTWYLKCEPLYDWLMDGNWRREFRMAH</sequence>
<accession>A0ABT6XW16</accession>
<dbReference type="Proteomes" id="UP001529245">
    <property type="component" value="Unassembled WGS sequence"/>
</dbReference>
<evidence type="ECO:0000313" key="3">
    <source>
        <dbReference type="Proteomes" id="UP001529245"/>
    </source>
</evidence>
<gene>
    <name evidence="2" type="ORF">QID03_03715</name>
</gene>
<comment type="caution">
    <text evidence="2">The sequence shown here is derived from an EMBL/GenBank/DDBJ whole genome shotgun (WGS) entry which is preliminary data.</text>
</comment>
<reference evidence="2 3" key="1">
    <citation type="submission" date="2023-04" db="EMBL/GenBank/DDBJ databases">
        <title>A. sendaiensis sub sp. chiapanensis a novel subspecie with specific adaptation in bacterial cell wall isolated from an active volcano.</title>
        <authorList>
            <person name="Alvarez Gutierrez P.E."/>
            <person name="Ortiz Cortes L.Y."/>
        </authorList>
    </citation>
    <scope>NUCLEOTIDE SEQUENCE [LARGE SCALE GENOMIC DNA]</scope>
    <source>
        <strain evidence="2 3">PA2</strain>
    </source>
</reference>
<organism evidence="2 3">
    <name type="scientific">Alicyclobacillus sendaiensis PA2</name>
    <dbReference type="NCBI Taxonomy" id="3029425"/>
    <lineage>
        <taxon>Bacteria</taxon>
        <taxon>Bacillati</taxon>
        <taxon>Bacillota</taxon>
        <taxon>Bacilli</taxon>
        <taxon>Bacillales</taxon>
        <taxon>Alicyclobacillaceae</taxon>
        <taxon>Alicyclobacillus</taxon>
    </lineage>
</organism>
<dbReference type="EMBL" id="JASGCB010000004">
    <property type="protein sequence ID" value="MDI9259284.1"/>
    <property type="molecule type" value="Genomic_DNA"/>
</dbReference>
<name>A0ABT6XW16_ALISE</name>
<dbReference type="RefSeq" id="WP_283202854.1">
    <property type="nucleotide sequence ID" value="NZ_JASGCB010000004.1"/>
</dbReference>
<evidence type="ECO:0000313" key="2">
    <source>
        <dbReference type="EMBL" id="MDI9259284.1"/>
    </source>
</evidence>
<protein>
    <submittedName>
        <fullName evidence="2">Uncharacterized protein</fullName>
    </submittedName>
</protein>
<evidence type="ECO:0000256" key="1">
    <source>
        <dbReference type="SAM" id="SignalP"/>
    </source>
</evidence>
<feature type="chain" id="PRO_5045214473" evidence="1">
    <location>
        <begin position="20"/>
        <end position="177"/>
    </location>
</feature>
<keyword evidence="1" id="KW-0732">Signal</keyword>
<feature type="signal peptide" evidence="1">
    <location>
        <begin position="1"/>
        <end position="19"/>
    </location>
</feature>
<keyword evidence="3" id="KW-1185">Reference proteome</keyword>
<proteinExistence type="predicted"/>